<keyword evidence="2" id="KW-1185">Reference proteome</keyword>
<sequence>MRSFPVDHLAHQSEFEDLVISAIVIRLSYLPADLFAVDWTFQDVAVIVHFLIECNLITMNVLSPNLPVFFQYTSTGGVFFLPHEATGYTRSGNSGNGNSVALSNIYTGKGGQNITSVSNAAEHDIRGDVDVESRSQAGNSSYNL</sequence>
<evidence type="ECO:0000313" key="2">
    <source>
        <dbReference type="Proteomes" id="UP001274830"/>
    </source>
</evidence>
<gene>
    <name evidence="1" type="ORF">LTR78_001103</name>
</gene>
<protein>
    <submittedName>
        <fullName evidence="1">Uncharacterized protein</fullName>
    </submittedName>
</protein>
<organism evidence="1 2">
    <name type="scientific">Recurvomyces mirabilis</name>
    <dbReference type="NCBI Taxonomy" id="574656"/>
    <lineage>
        <taxon>Eukaryota</taxon>
        <taxon>Fungi</taxon>
        <taxon>Dikarya</taxon>
        <taxon>Ascomycota</taxon>
        <taxon>Pezizomycotina</taxon>
        <taxon>Dothideomycetes</taxon>
        <taxon>Dothideomycetidae</taxon>
        <taxon>Mycosphaerellales</taxon>
        <taxon>Teratosphaeriaceae</taxon>
        <taxon>Recurvomyces</taxon>
    </lineage>
</organism>
<dbReference type="EMBL" id="JAUTXT010000002">
    <property type="protein sequence ID" value="KAK3679542.1"/>
    <property type="molecule type" value="Genomic_DNA"/>
</dbReference>
<dbReference type="AlphaFoldDB" id="A0AAE0WWW5"/>
<name>A0AAE0WWW5_9PEZI</name>
<proteinExistence type="predicted"/>
<reference evidence="1" key="1">
    <citation type="submission" date="2023-07" db="EMBL/GenBank/DDBJ databases">
        <title>Black Yeasts Isolated from many extreme environments.</title>
        <authorList>
            <person name="Coleine C."/>
            <person name="Stajich J.E."/>
            <person name="Selbmann L."/>
        </authorList>
    </citation>
    <scope>NUCLEOTIDE SEQUENCE</scope>
    <source>
        <strain evidence="1">CCFEE 5485</strain>
    </source>
</reference>
<evidence type="ECO:0000313" key="1">
    <source>
        <dbReference type="EMBL" id="KAK3679542.1"/>
    </source>
</evidence>
<dbReference type="Proteomes" id="UP001274830">
    <property type="component" value="Unassembled WGS sequence"/>
</dbReference>
<comment type="caution">
    <text evidence="1">The sequence shown here is derived from an EMBL/GenBank/DDBJ whole genome shotgun (WGS) entry which is preliminary data.</text>
</comment>
<accession>A0AAE0WWW5</accession>